<keyword evidence="5 9" id="KW-0812">Transmembrane</keyword>
<dbReference type="GO" id="GO:0005789">
    <property type="term" value="C:endoplasmic reticulum membrane"/>
    <property type="evidence" value="ECO:0007669"/>
    <property type="project" value="UniProtKB-SubCell"/>
</dbReference>
<dbReference type="PANTHER" id="PTHR22811">
    <property type="entry name" value="TRANSMEMBRANE EMP24 DOMAIN-CONTAINING PROTEIN"/>
    <property type="match status" value="1"/>
</dbReference>
<dbReference type="SMART" id="SM01190">
    <property type="entry name" value="EMP24_GP25L"/>
    <property type="match status" value="1"/>
</dbReference>
<name>E4WX26_OIKDI</name>
<comment type="similarity">
    <text evidence="4 9">Belongs to the EMP24/GP25L family.</text>
</comment>
<evidence type="ECO:0000256" key="5">
    <source>
        <dbReference type="ARBA" id="ARBA00022692"/>
    </source>
</evidence>
<evidence type="ECO:0000313" key="14">
    <source>
        <dbReference type="Proteomes" id="UP000001307"/>
    </source>
</evidence>
<evidence type="ECO:0000259" key="12">
    <source>
        <dbReference type="PROSITE" id="PS50866"/>
    </source>
</evidence>
<proteinExistence type="inferred from homology"/>
<feature type="domain" description="GOLD" evidence="12">
    <location>
        <begin position="33"/>
        <end position="115"/>
    </location>
</feature>
<keyword evidence="7 10" id="KW-1133">Transmembrane helix</keyword>
<dbReference type="InParanoid" id="E4WX26"/>
<comment type="subcellular location">
    <subcellularLocation>
        <location evidence="1">Endoplasmic reticulum membrane</location>
        <topology evidence="1">Single-pass type I membrane protein</topology>
    </subcellularLocation>
    <subcellularLocation>
        <location evidence="2">Endoplasmic reticulum-Golgi intermediate compartment membrane</location>
        <topology evidence="2">Single-pass type I membrane protein</topology>
    </subcellularLocation>
    <subcellularLocation>
        <location evidence="3">Golgi apparatus</location>
        <location evidence="3">cis-Golgi network membrane</location>
        <topology evidence="3">Single-pass type I membrane protein</topology>
    </subcellularLocation>
    <subcellularLocation>
        <location evidence="9">Membrane</location>
        <topology evidence="9">Single-pass type I membrane protein</topology>
    </subcellularLocation>
</comment>
<evidence type="ECO:0000256" key="6">
    <source>
        <dbReference type="ARBA" id="ARBA00022729"/>
    </source>
</evidence>
<dbReference type="GO" id="GO:0005794">
    <property type="term" value="C:Golgi apparatus"/>
    <property type="evidence" value="ECO:0007669"/>
    <property type="project" value="UniProtKB-SubCell"/>
</dbReference>
<dbReference type="PROSITE" id="PS50866">
    <property type="entry name" value="GOLD"/>
    <property type="match status" value="1"/>
</dbReference>
<dbReference type="AlphaFoldDB" id="E4WX26"/>
<evidence type="ECO:0000256" key="4">
    <source>
        <dbReference type="ARBA" id="ARBA00007104"/>
    </source>
</evidence>
<keyword evidence="14" id="KW-1185">Reference proteome</keyword>
<accession>E4WX26</accession>
<evidence type="ECO:0000256" key="9">
    <source>
        <dbReference type="RuleBase" id="RU003827"/>
    </source>
</evidence>
<keyword evidence="6 11" id="KW-0732">Signal</keyword>
<feature type="chain" id="PRO_5003190681" description="GOLD domain-containing protein" evidence="11">
    <location>
        <begin position="23"/>
        <end position="250"/>
    </location>
</feature>
<dbReference type="OrthoDB" id="5976732at2759"/>
<organism evidence="13">
    <name type="scientific">Oikopleura dioica</name>
    <name type="common">Tunicate</name>
    <dbReference type="NCBI Taxonomy" id="34765"/>
    <lineage>
        <taxon>Eukaryota</taxon>
        <taxon>Metazoa</taxon>
        <taxon>Chordata</taxon>
        <taxon>Tunicata</taxon>
        <taxon>Appendicularia</taxon>
        <taxon>Copelata</taxon>
        <taxon>Oikopleuridae</taxon>
        <taxon>Oikopleura</taxon>
    </lineage>
</organism>
<evidence type="ECO:0000256" key="11">
    <source>
        <dbReference type="SAM" id="SignalP"/>
    </source>
</evidence>
<dbReference type="SUPFAM" id="SSF101576">
    <property type="entry name" value="Supernatant protein factor (SPF), C-terminal domain"/>
    <property type="match status" value="1"/>
</dbReference>
<keyword evidence="8 10" id="KW-0472">Membrane</keyword>
<sequence length="250" mass="28853">MRARWACLAALASAATFDETEADYTVVVGAGRRDCYFQPMNKGIPFEIEYQVVDGGDLDIDFMIIGPGGQVLVDEKRQEEGLHEINGREKGHYQICFNNMFSRLTDKTVFFEVFTEDDYDEYDYDDDEYYDDYYDDDIPVAMKQKEKKGEWKKDLVEDEATEGMLKEKVDDMVRKLVKMKTNLIRTAQFQAILRAFESKDRNILEANLKRVNHWSTIHMVVMLVAAILQVCILRSFFSSKETAGGSKSMT</sequence>
<feature type="transmembrane region" description="Helical" evidence="10">
    <location>
        <begin position="217"/>
        <end position="237"/>
    </location>
</feature>
<gene>
    <name evidence="13" type="ORF">GSOID_T00011452001</name>
</gene>
<evidence type="ECO:0000256" key="10">
    <source>
        <dbReference type="SAM" id="Phobius"/>
    </source>
</evidence>
<feature type="signal peptide" evidence="11">
    <location>
        <begin position="1"/>
        <end position="22"/>
    </location>
</feature>
<reference evidence="13" key="1">
    <citation type="journal article" date="2010" name="Science">
        <title>Plasticity of animal genome architecture unmasked by rapid evolution of a pelagic tunicate.</title>
        <authorList>
            <person name="Denoeud F."/>
            <person name="Henriet S."/>
            <person name="Mungpakdee S."/>
            <person name="Aury J.M."/>
            <person name="Da Silva C."/>
            <person name="Brinkmann H."/>
            <person name="Mikhaleva J."/>
            <person name="Olsen L.C."/>
            <person name="Jubin C."/>
            <person name="Canestro C."/>
            <person name="Bouquet J.M."/>
            <person name="Danks G."/>
            <person name="Poulain J."/>
            <person name="Campsteijn C."/>
            <person name="Adamski M."/>
            <person name="Cross I."/>
            <person name="Yadetie F."/>
            <person name="Muffato M."/>
            <person name="Louis A."/>
            <person name="Butcher S."/>
            <person name="Tsagkogeorga G."/>
            <person name="Konrad A."/>
            <person name="Singh S."/>
            <person name="Jensen M.F."/>
            <person name="Cong E.H."/>
            <person name="Eikeseth-Otteraa H."/>
            <person name="Noel B."/>
            <person name="Anthouard V."/>
            <person name="Porcel B.M."/>
            <person name="Kachouri-Lafond R."/>
            <person name="Nishino A."/>
            <person name="Ugolini M."/>
            <person name="Chourrout P."/>
            <person name="Nishida H."/>
            <person name="Aasland R."/>
            <person name="Huzurbazar S."/>
            <person name="Westhof E."/>
            <person name="Delsuc F."/>
            <person name="Lehrach H."/>
            <person name="Reinhardt R."/>
            <person name="Weissenbach J."/>
            <person name="Roy S.W."/>
            <person name="Artiguenave F."/>
            <person name="Postlethwait J.H."/>
            <person name="Manak J.R."/>
            <person name="Thompson E.M."/>
            <person name="Jaillon O."/>
            <person name="Du Pasquier L."/>
            <person name="Boudinot P."/>
            <person name="Liberles D.A."/>
            <person name="Volff J.N."/>
            <person name="Philippe H."/>
            <person name="Lenhard B."/>
            <person name="Roest Crollius H."/>
            <person name="Wincker P."/>
            <person name="Chourrout D."/>
        </authorList>
    </citation>
    <scope>NUCLEOTIDE SEQUENCE [LARGE SCALE GENOMIC DNA]</scope>
</reference>
<evidence type="ECO:0000256" key="2">
    <source>
        <dbReference type="ARBA" id="ARBA00004151"/>
    </source>
</evidence>
<dbReference type="InterPro" id="IPR036598">
    <property type="entry name" value="GOLD_dom_sf"/>
</dbReference>
<evidence type="ECO:0000256" key="7">
    <source>
        <dbReference type="ARBA" id="ARBA00022989"/>
    </source>
</evidence>
<dbReference type="InterPro" id="IPR009038">
    <property type="entry name" value="GOLD_dom"/>
</dbReference>
<dbReference type="EMBL" id="FN653018">
    <property type="protein sequence ID" value="CBY21918.1"/>
    <property type="molecule type" value="Genomic_DNA"/>
</dbReference>
<evidence type="ECO:0000313" key="13">
    <source>
        <dbReference type="EMBL" id="CBY21918.1"/>
    </source>
</evidence>
<evidence type="ECO:0000256" key="1">
    <source>
        <dbReference type="ARBA" id="ARBA00004115"/>
    </source>
</evidence>
<evidence type="ECO:0000256" key="8">
    <source>
        <dbReference type="ARBA" id="ARBA00023136"/>
    </source>
</evidence>
<dbReference type="FunCoup" id="E4WX26">
    <property type="interactions" value="342"/>
</dbReference>
<evidence type="ECO:0000256" key="3">
    <source>
        <dbReference type="ARBA" id="ARBA00004619"/>
    </source>
</evidence>
<dbReference type="InterPro" id="IPR015720">
    <property type="entry name" value="Emp24-like"/>
</dbReference>
<protein>
    <recommendedName>
        <fullName evidence="12">GOLD domain-containing protein</fullName>
    </recommendedName>
</protein>
<dbReference type="GO" id="GO:0033116">
    <property type="term" value="C:endoplasmic reticulum-Golgi intermediate compartment membrane"/>
    <property type="evidence" value="ECO:0007669"/>
    <property type="project" value="UniProtKB-SubCell"/>
</dbReference>
<dbReference type="Pfam" id="PF01105">
    <property type="entry name" value="EMP24_GP25L"/>
    <property type="match status" value="1"/>
</dbReference>
<dbReference type="Proteomes" id="UP000001307">
    <property type="component" value="Unassembled WGS sequence"/>
</dbReference>